<keyword evidence="2" id="KW-0227">DNA damage</keyword>
<dbReference type="InterPro" id="IPR036890">
    <property type="entry name" value="HATPase_C_sf"/>
</dbReference>
<dbReference type="AlphaFoldDB" id="A0A834LYN5"/>
<dbReference type="InterPro" id="IPR042121">
    <property type="entry name" value="MutL_C_regsub"/>
</dbReference>
<dbReference type="InterPro" id="IPR042120">
    <property type="entry name" value="MutL_C_dimsub"/>
</dbReference>
<name>A0A834LYN5_RHYFE</name>
<dbReference type="SUPFAM" id="SSF54211">
    <property type="entry name" value="Ribosomal protein S5 domain 2-like"/>
    <property type="match status" value="1"/>
</dbReference>
<dbReference type="GO" id="GO:0140664">
    <property type="term" value="F:ATP-dependent DNA damage sensor activity"/>
    <property type="evidence" value="ECO:0007669"/>
    <property type="project" value="InterPro"/>
</dbReference>
<evidence type="ECO:0000259" key="3">
    <source>
        <dbReference type="SMART" id="SM00853"/>
    </source>
</evidence>
<dbReference type="GO" id="GO:0032300">
    <property type="term" value="C:mismatch repair complex"/>
    <property type="evidence" value="ECO:0007669"/>
    <property type="project" value="InterPro"/>
</dbReference>
<dbReference type="Gene3D" id="3.30.1540.20">
    <property type="entry name" value="MutL, C-terminal domain, dimerisation subdomain"/>
    <property type="match status" value="1"/>
</dbReference>
<dbReference type="GO" id="GO:0005524">
    <property type="term" value="F:ATP binding"/>
    <property type="evidence" value="ECO:0007669"/>
    <property type="project" value="InterPro"/>
</dbReference>
<dbReference type="Pfam" id="PF13589">
    <property type="entry name" value="HATPase_c_3"/>
    <property type="match status" value="1"/>
</dbReference>
<dbReference type="OrthoDB" id="429932at2759"/>
<dbReference type="InterPro" id="IPR013507">
    <property type="entry name" value="DNA_mismatch_S5_2-like"/>
</dbReference>
<dbReference type="Pfam" id="PF08676">
    <property type="entry name" value="MutL_C"/>
    <property type="match status" value="1"/>
</dbReference>
<evidence type="ECO:0000313" key="5">
    <source>
        <dbReference type="EMBL" id="KAF7265196.1"/>
    </source>
</evidence>
<organism evidence="5 6">
    <name type="scientific">Rhynchophorus ferrugineus</name>
    <name type="common">Red palm weevil</name>
    <name type="synonym">Curculio ferrugineus</name>
    <dbReference type="NCBI Taxonomy" id="354439"/>
    <lineage>
        <taxon>Eukaryota</taxon>
        <taxon>Metazoa</taxon>
        <taxon>Ecdysozoa</taxon>
        <taxon>Arthropoda</taxon>
        <taxon>Hexapoda</taxon>
        <taxon>Insecta</taxon>
        <taxon>Pterygota</taxon>
        <taxon>Neoptera</taxon>
        <taxon>Endopterygota</taxon>
        <taxon>Coleoptera</taxon>
        <taxon>Polyphaga</taxon>
        <taxon>Cucujiformia</taxon>
        <taxon>Curculionidae</taxon>
        <taxon>Dryophthorinae</taxon>
        <taxon>Rhynchophorus</taxon>
    </lineage>
</organism>
<evidence type="ECO:0000256" key="2">
    <source>
        <dbReference type="ARBA" id="ARBA00022763"/>
    </source>
</evidence>
<dbReference type="SUPFAM" id="SSF55874">
    <property type="entry name" value="ATPase domain of HSP90 chaperone/DNA topoisomerase II/histidine kinase"/>
    <property type="match status" value="1"/>
</dbReference>
<reference evidence="5" key="1">
    <citation type="submission" date="2020-08" db="EMBL/GenBank/DDBJ databases">
        <title>Genome sequencing and assembly of the red palm weevil Rhynchophorus ferrugineus.</title>
        <authorList>
            <person name="Dias G.B."/>
            <person name="Bergman C.M."/>
            <person name="Manee M."/>
        </authorList>
    </citation>
    <scope>NUCLEOTIDE SEQUENCE</scope>
    <source>
        <strain evidence="5">AA-2017</strain>
        <tissue evidence="5">Whole larva</tissue>
    </source>
</reference>
<dbReference type="GO" id="GO:0030983">
    <property type="term" value="F:mismatched DNA binding"/>
    <property type="evidence" value="ECO:0007669"/>
    <property type="project" value="InterPro"/>
</dbReference>
<evidence type="ECO:0008006" key="7">
    <source>
        <dbReference type="Google" id="ProtNLM"/>
    </source>
</evidence>
<evidence type="ECO:0000313" key="6">
    <source>
        <dbReference type="Proteomes" id="UP000625711"/>
    </source>
</evidence>
<dbReference type="Proteomes" id="UP000625711">
    <property type="component" value="Unassembled WGS sequence"/>
</dbReference>
<gene>
    <name evidence="5" type="ORF">GWI33_021389</name>
</gene>
<feature type="domain" description="DNA mismatch repair protein S5" evidence="4">
    <location>
        <begin position="209"/>
        <end position="335"/>
    </location>
</feature>
<dbReference type="InterPro" id="IPR020568">
    <property type="entry name" value="Ribosomal_Su5_D2-typ_SF"/>
</dbReference>
<dbReference type="PANTHER" id="PTHR10073">
    <property type="entry name" value="DNA MISMATCH REPAIR PROTEIN MLH, PMS, MUTL"/>
    <property type="match status" value="1"/>
</dbReference>
<dbReference type="GO" id="GO:0016887">
    <property type="term" value="F:ATP hydrolysis activity"/>
    <property type="evidence" value="ECO:0007669"/>
    <property type="project" value="InterPro"/>
</dbReference>
<dbReference type="Pfam" id="PF01119">
    <property type="entry name" value="DNA_mis_repair"/>
    <property type="match status" value="1"/>
</dbReference>
<dbReference type="Gene3D" id="3.30.230.10">
    <property type="match status" value="1"/>
</dbReference>
<dbReference type="InterPro" id="IPR037198">
    <property type="entry name" value="MutL_C_sf"/>
</dbReference>
<protein>
    <recommendedName>
        <fullName evidence="7">DNA mismatch repair protein Mlh3</fullName>
    </recommendedName>
</protein>
<dbReference type="SMART" id="SM00853">
    <property type="entry name" value="MutL_C"/>
    <property type="match status" value="1"/>
</dbReference>
<evidence type="ECO:0000256" key="1">
    <source>
        <dbReference type="ARBA" id="ARBA00006082"/>
    </source>
</evidence>
<dbReference type="Gene3D" id="3.30.1370.100">
    <property type="entry name" value="MutL, C-terminal domain, regulatory subdomain"/>
    <property type="match status" value="1"/>
</dbReference>
<accession>A0A834LYN5</accession>
<evidence type="ECO:0000259" key="4">
    <source>
        <dbReference type="SMART" id="SM01340"/>
    </source>
</evidence>
<dbReference type="InterPro" id="IPR038973">
    <property type="entry name" value="MutL/Mlh/Pms-like"/>
</dbReference>
<keyword evidence="6" id="KW-1185">Reference proteome</keyword>
<proteinExistence type="inferred from homology"/>
<dbReference type="Gene3D" id="3.30.565.10">
    <property type="entry name" value="Histidine kinase-like ATPase, C-terminal domain"/>
    <property type="match status" value="1"/>
</dbReference>
<dbReference type="InterPro" id="IPR014790">
    <property type="entry name" value="MutL_C"/>
</dbReference>
<sequence length="1140" mass="131908">MEVKKLSAIDISKIRSSLNVSNVTQCVFELVCNSLDAKSSSIAIRVNLITFKIQVADNGDGIKKENMEHVGLRYMTNKCQTLKQLEKKLNTYGYRGEALASIIENSIKVSVISRSKQSTETLCKRFTKDRQPQIAVTKNRPSVGTTVTVSGFMNNFPVRQKRVVEEVELEEIKQCVENLIIINPGTSFSLRNDSTGWLVLQSPHKPDIISAFRLLHADITDDFTLLKVRRKMMTVETLVHKEYSFSNKYQYVYVNKWPAHNSKLQNHILKLLQRKFNTHHNPIFETKKYPIYVVHIKCPLKYVDVVRSGTKVEVMFQCWDLLLACINKAVETYLGSGPENKEKQLTDCRSYEGESCRLSKVYGVIQARAFKRKSSESIDDDELNLETKRHFIEDKTKPSNKTDSSGYYQIEDSCRNAVDEPKRKIISILRKPLPITIYKPPAITKEHKPADQISVYSKLNDNEHDGKHFIMDMFLKSTQVFDDTDHGIERQASQETIMESNLVMEKDIQDCVNGINATMSISINVKKKKLRHQQTPGPIRKMVSKFIQTTQKPNTIEMSTIDEQNNPDNYTVVLNTAKSRNKYKFVRKSNEFIDNSEDSVSSTKNNDICHCYKKGGKIFNFNETNVQRTGIDELFKKPSITAENEFEQTKSSYFRLERHPVRHRNIESDFMYQPKHISKNSIGMQKEESPPIAEISFNNIPEHYFIHPEKNNLDNNIKQKYSVDLFPTQMSYLQFTMPDDSQKKKMLTEEQDEFRQRMNLSLCNLENVTTQSPPYCYQKQRSKIIFDSQNEWLPMSTENGTEYYVNQRTGMTSKVTPKESTSKFGFDKRFNFIPKGMSPVLDGHKPVEKILSQNSRNKLQEFILKSYENELLVVKWQNYISNDPEEFFKEMYKEKAMSYENIIPSIKMDVSKWRTGLCLERTKLNNIVVLGQLDNKFIVTLQVTEGLLILFDQHAVDERIRLERFLTEYKGKKSRLKRDLTVFMPRTDLSLLRKNSNYLQSIGLEIDYFTNGLKVISIPLIIAEKYPVSACFEEIRKILLTLLKDIIDTLKTTEALLPLPKIIHNILSLKACRGAIKFGHVLSEKTCTELLQQLKSCQLPFQCAHGRPTMLPVLELNQTHRDKRKSKIHLRKLISIAQSS</sequence>
<dbReference type="SMART" id="SM01340">
    <property type="entry name" value="DNA_mis_repair"/>
    <property type="match status" value="1"/>
</dbReference>
<dbReference type="EMBL" id="JAACXV010014640">
    <property type="protein sequence ID" value="KAF7265196.1"/>
    <property type="molecule type" value="Genomic_DNA"/>
</dbReference>
<dbReference type="PANTHER" id="PTHR10073:SF47">
    <property type="entry name" value="DNA MISMATCH REPAIR PROTEIN MLH3"/>
    <property type="match status" value="1"/>
</dbReference>
<feature type="domain" description="MutL C-terminal dimerisation" evidence="3">
    <location>
        <begin position="929"/>
        <end position="1082"/>
    </location>
</feature>
<dbReference type="CDD" id="cd00782">
    <property type="entry name" value="MutL_Trans"/>
    <property type="match status" value="1"/>
</dbReference>
<dbReference type="InterPro" id="IPR014721">
    <property type="entry name" value="Ribsml_uS5_D2-typ_fold_subgr"/>
</dbReference>
<dbReference type="SUPFAM" id="SSF118116">
    <property type="entry name" value="DNA mismatch repair protein MutL"/>
    <property type="match status" value="1"/>
</dbReference>
<comment type="similarity">
    <text evidence="1">Belongs to the DNA mismatch repair MutL/HexB family.</text>
</comment>
<dbReference type="GO" id="GO:0006298">
    <property type="term" value="P:mismatch repair"/>
    <property type="evidence" value="ECO:0007669"/>
    <property type="project" value="InterPro"/>
</dbReference>
<comment type="caution">
    <text evidence="5">The sequence shown here is derived from an EMBL/GenBank/DDBJ whole genome shotgun (WGS) entry which is preliminary data.</text>
</comment>